<evidence type="ECO:0000259" key="1">
    <source>
        <dbReference type="PROSITE" id="PS51384"/>
    </source>
</evidence>
<dbReference type="RefSeq" id="WP_094864100.1">
    <property type="nucleotide sequence ID" value="NZ_NKYE01000011.1"/>
</dbReference>
<sequence>MTTASQEQVVEVEPFLHAEAQVVRAERITPSMVRVRFGGPALAALTSGGPDQRVKIFLPRPGQIVPEVPTGADWYARYREMPDERRPAMRTYTVRSADRATGELDIDFVQHGDTGPASAWAARAQPGDQVVIWGPNVEAPVVLGSDYAPPADSDWQLIAGDETALPAIGGIVEGLAEGVRAKVFVEIPEDADRQEFAPTRADVDIVWLPREGVTAGRSSVLVDTIRAAVLPDGAPYAWIAGEAGGVRELRRHLVNEREFDRKRIHFCGYWRAGKSEDAPYEASDQQD</sequence>
<dbReference type="SUPFAM" id="SSF63380">
    <property type="entry name" value="Riboflavin synthase domain-like"/>
    <property type="match status" value="1"/>
</dbReference>
<dbReference type="InterPro" id="IPR007037">
    <property type="entry name" value="SIP_rossman_dom"/>
</dbReference>
<accession>A0A263D2F9</accession>
<dbReference type="InParanoid" id="A0A263D2F9"/>
<comment type="caution">
    <text evidence="2">The sequence shown here is derived from an EMBL/GenBank/DDBJ whole genome shotgun (WGS) entry which is preliminary data.</text>
</comment>
<dbReference type="PANTHER" id="PTHR30157">
    <property type="entry name" value="FERRIC REDUCTASE, NADPH-DEPENDENT"/>
    <property type="match status" value="1"/>
</dbReference>
<keyword evidence="3" id="KW-1185">Reference proteome</keyword>
<protein>
    <submittedName>
        <fullName evidence="2">NADPH-dependent ferric siderophore reductase</fullName>
    </submittedName>
</protein>
<dbReference type="Pfam" id="PF08021">
    <property type="entry name" value="FAD_binding_9"/>
    <property type="match status" value="1"/>
</dbReference>
<dbReference type="PANTHER" id="PTHR30157:SF0">
    <property type="entry name" value="NADPH-DEPENDENT FERRIC-CHELATE REDUCTASE"/>
    <property type="match status" value="1"/>
</dbReference>
<dbReference type="CDD" id="cd06193">
    <property type="entry name" value="siderophore_interacting"/>
    <property type="match status" value="1"/>
</dbReference>
<dbReference type="OrthoDB" id="3291337at2"/>
<name>A0A263D2F9_9PSEU</name>
<dbReference type="InterPro" id="IPR017938">
    <property type="entry name" value="Riboflavin_synthase-like_b-brl"/>
</dbReference>
<dbReference type="PROSITE" id="PS51384">
    <property type="entry name" value="FAD_FR"/>
    <property type="match status" value="1"/>
</dbReference>
<gene>
    <name evidence="2" type="ORF">CFN78_18510</name>
</gene>
<reference evidence="2 3" key="1">
    <citation type="submission" date="2017-07" db="EMBL/GenBank/DDBJ databases">
        <title>Amycolatopsis antarcticus sp. nov., isolated from the surface of an Antarcticus brown macroalga.</title>
        <authorList>
            <person name="Wang J."/>
            <person name="Leiva S."/>
            <person name="Huang J."/>
            <person name="Huang Y."/>
        </authorList>
    </citation>
    <scope>NUCLEOTIDE SEQUENCE [LARGE SCALE GENOMIC DNA]</scope>
    <source>
        <strain evidence="2 3">AU-G6</strain>
    </source>
</reference>
<dbReference type="Pfam" id="PF04954">
    <property type="entry name" value="SIP"/>
    <property type="match status" value="1"/>
</dbReference>
<dbReference type="Proteomes" id="UP000242444">
    <property type="component" value="Unassembled WGS sequence"/>
</dbReference>
<dbReference type="AlphaFoldDB" id="A0A263D2F9"/>
<dbReference type="InterPro" id="IPR017927">
    <property type="entry name" value="FAD-bd_FR_type"/>
</dbReference>
<dbReference type="InterPro" id="IPR039261">
    <property type="entry name" value="FNR_nucleotide-bd"/>
</dbReference>
<feature type="domain" description="FAD-binding FR-type" evidence="1">
    <location>
        <begin position="15"/>
        <end position="142"/>
    </location>
</feature>
<proteinExistence type="predicted"/>
<evidence type="ECO:0000313" key="3">
    <source>
        <dbReference type="Proteomes" id="UP000242444"/>
    </source>
</evidence>
<evidence type="ECO:0000313" key="2">
    <source>
        <dbReference type="EMBL" id="OZM71817.1"/>
    </source>
</evidence>
<dbReference type="InterPro" id="IPR013113">
    <property type="entry name" value="SIP_FAD-bd"/>
</dbReference>
<dbReference type="EMBL" id="NKYE01000011">
    <property type="protein sequence ID" value="OZM71817.1"/>
    <property type="molecule type" value="Genomic_DNA"/>
</dbReference>
<organism evidence="2 3">
    <name type="scientific">Amycolatopsis antarctica</name>
    <dbReference type="NCBI Taxonomy" id="1854586"/>
    <lineage>
        <taxon>Bacteria</taxon>
        <taxon>Bacillati</taxon>
        <taxon>Actinomycetota</taxon>
        <taxon>Actinomycetes</taxon>
        <taxon>Pseudonocardiales</taxon>
        <taxon>Pseudonocardiaceae</taxon>
        <taxon>Amycolatopsis</taxon>
    </lineage>
</organism>
<dbReference type="InterPro" id="IPR039374">
    <property type="entry name" value="SIP_fam"/>
</dbReference>
<dbReference type="GO" id="GO:0016491">
    <property type="term" value="F:oxidoreductase activity"/>
    <property type="evidence" value="ECO:0007669"/>
    <property type="project" value="InterPro"/>
</dbReference>
<dbReference type="Gene3D" id="2.40.30.10">
    <property type="entry name" value="Translation factors"/>
    <property type="match status" value="1"/>
</dbReference>
<dbReference type="Gene3D" id="3.40.50.80">
    <property type="entry name" value="Nucleotide-binding domain of ferredoxin-NADP reductase (FNR) module"/>
    <property type="match status" value="1"/>
</dbReference>